<dbReference type="AlphaFoldDB" id="A1AV84"/>
<reference evidence="7 8" key="1">
    <citation type="journal article" date="2007" name="Science">
        <title>The Calyptogena magnifica chemoautotrophic symbiont genome.</title>
        <authorList>
            <person name="Newton I.L.G."/>
            <person name="Woyke T."/>
            <person name="Auchtung T.A."/>
            <person name="Dilly G.F."/>
            <person name="Dutton R.J."/>
            <person name="Fisher M.C."/>
            <person name="Fontanez K.M."/>
            <person name="Lau E."/>
            <person name="Stewart F.J."/>
            <person name="Richardson P.M."/>
            <person name="Barry K.W."/>
            <person name="Saunders E."/>
            <person name="Detter J.C."/>
            <person name="Wu D."/>
            <person name="Eisen J.A."/>
            <person name="Cavanaugh C.M."/>
        </authorList>
    </citation>
    <scope>NUCLEOTIDE SEQUENCE [LARGE SCALE GENOMIC DNA]</scope>
    <source>
        <strain evidence="7 8">Cm</strain>
    </source>
</reference>
<dbReference type="PANTHER" id="PTHR23427">
    <property type="entry name" value="SURFEIT LOCUS PROTEIN"/>
    <property type="match status" value="1"/>
</dbReference>
<feature type="transmembrane region" description="Helical" evidence="6">
    <location>
        <begin position="222"/>
        <end position="241"/>
    </location>
</feature>
<dbReference type="GO" id="GO:0005886">
    <property type="term" value="C:plasma membrane"/>
    <property type="evidence" value="ECO:0007669"/>
    <property type="project" value="UniProtKB-SubCell"/>
</dbReference>
<dbReference type="KEGG" id="rma:Rmag_0038"/>
<dbReference type="InterPro" id="IPR002994">
    <property type="entry name" value="Surf1/Shy1"/>
</dbReference>
<evidence type="ECO:0000256" key="1">
    <source>
        <dbReference type="ARBA" id="ARBA00004370"/>
    </source>
</evidence>
<proteinExistence type="inferred from homology"/>
<evidence type="ECO:0000256" key="3">
    <source>
        <dbReference type="ARBA" id="ARBA00022692"/>
    </source>
</evidence>
<evidence type="ECO:0000313" key="7">
    <source>
        <dbReference type="EMBL" id="ABL01841.1"/>
    </source>
</evidence>
<feature type="transmembrane region" description="Helical" evidence="6">
    <location>
        <begin position="21"/>
        <end position="40"/>
    </location>
</feature>
<keyword evidence="8" id="KW-1185">Reference proteome</keyword>
<gene>
    <name evidence="7" type="ordered locus">Rmag_0038</name>
</gene>
<dbReference type="Pfam" id="PF02104">
    <property type="entry name" value="SURF1"/>
    <property type="match status" value="1"/>
</dbReference>
<evidence type="ECO:0000256" key="4">
    <source>
        <dbReference type="ARBA" id="ARBA00022989"/>
    </source>
</evidence>
<dbReference type="CDD" id="cd06662">
    <property type="entry name" value="SURF1"/>
    <property type="match status" value="1"/>
</dbReference>
<dbReference type="InterPro" id="IPR045214">
    <property type="entry name" value="Surf1/Surf4"/>
</dbReference>
<evidence type="ECO:0000256" key="2">
    <source>
        <dbReference type="ARBA" id="ARBA00007165"/>
    </source>
</evidence>
<keyword evidence="4 6" id="KW-1133">Transmembrane helix</keyword>
<dbReference type="PROSITE" id="PS50895">
    <property type="entry name" value="SURF1"/>
    <property type="match status" value="1"/>
</dbReference>
<dbReference type="Proteomes" id="UP000002587">
    <property type="component" value="Chromosome"/>
</dbReference>
<accession>A1AV84</accession>
<dbReference type="HOGENOM" id="CLU_047737_2_2_6"/>
<comment type="subcellular location">
    <subcellularLocation>
        <location evidence="6">Cell membrane</location>
        <topology evidence="6">Multi-pass membrane protein</topology>
    </subcellularLocation>
    <subcellularLocation>
        <location evidence="1">Membrane</location>
    </subcellularLocation>
</comment>
<organism evidence="7 8">
    <name type="scientific">Ruthia magnifica subsp. Calyptogena magnifica</name>
    <dbReference type="NCBI Taxonomy" id="413404"/>
    <lineage>
        <taxon>Bacteria</taxon>
        <taxon>Pseudomonadati</taxon>
        <taxon>Pseudomonadota</taxon>
        <taxon>Gammaproteobacteria</taxon>
        <taxon>Candidatus Pseudothioglobaceae</taxon>
        <taxon>Candidatus Ruthturnera</taxon>
    </lineage>
</organism>
<dbReference type="STRING" id="413404.Rmag_0038"/>
<keyword evidence="3 6" id="KW-0812">Transmembrane</keyword>
<dbReference type="eggNOG" id="COG3346">
    <property type="taxonomic scope" value="Bacteria"/>
</dbReference>
<keyword evidence="5 6" id="KW-0472">Membrane</keyword>
<evidence type="ECO:0000256" key="5">
    <source>
        <dbReference type="ARBA" id="ARBA00023136"/>
    </source>
</evidence>
<dbReference type="PANTHER" id="PTHR23427:SF2">
    <property type="entry name" value="SURFEIT LOCUS PROTEIN 1"/>
    <property type="match status" value="1"/>
</dbReference>
<dbReference type="RefSeq" id="WP_011737467.1">
    <property type="nucleotide sequence ID" value="NC_008610.1"/>
</dbReference>
<sequence>MDRTKCGYDGRIHTLVTKRTIIPAVLILLSIYGLVSLGFWQLERADEKWAIEHEIVLAQQSPVQLVTNVDELLNKEYYQVLLKGHYDANKQFIYDNQIVKGNAGYYVLTPFVLSDKTAILVNRGFVSWHGKREQLTDIKLDNLPRIVKVELIKPVERIKLKKQPIKSNFPILIQSLNLDELSTLSNYKIIAMLARLDIKASDGFFRQWQPFYGSADKHLGYALQWFLMASVLSIIALRLLIKKIKKID</sequence>
<evidence type="ECO:0000256" key="6">
    <source>
        <dbReference type="RuleBase" id="RU363076"/>
    </source>
</evidence>
<name>A1AV84_RUTMC</name>
<comment type="similarity">
    <text evidence="2 6">Belongs to the SURF1 family.</text>
</comment>
<protein>
    <recommendedName>
        <fullName evidence="6">SURF1-like protein</fullName>
    </recommendedName>
</protein>
<dbReference type="EMBL" id="CP000488">
    <property type="protein sequence ID" value="ABL01841.1"/>
    <property type="molecule type" value="Genomic_DNA"/>
</dbReference>
<evidence type="ECO:0000313" key="8">
    <source>
        <dbReference type="Proteomes" id="UP000002587"/>
    </source>
</evidence>
<keyword evidence="6" id="KW-1003">Cell membrane</keyword>